<feature type="transmembrane region" description="Helical" evidence="1">
    <location>
        <begin position="20"/>
        <end position="36"/>
    </location>
</feature>
<proteinExistence type="predicted"/>
<accession>A0A559IYB3</accession>
<feature type="transmembrane region" description="Helical" evidence="1">
    <location>
        <begin position="42"/>
        <end position="63"/>
    </location>
</feature>
<feature type="transmembrane region" description="Helical" evidence="1">
    <location>
        <begin position="153"/>
        <end position="170"/>
    </location>
</feature>
<evidence type="ECO:0000313" key="2">
    <source>
        <dbReference type="EMBL" id="TVX92625.1"/>
    </source>
</evidence>
<reference evidence="2 3" key="1">
    <citation type="submission" date="2019-07" db="EMBL/GenBank/DDBJ databases">
        <authorList>
            <person name="Kim J."/>
        </authorList>
    </citation>
    <scope>NUCLEOTIDE SEQUENCE [LARGE SCALE GENOMIC DNA]</scope>
    <source>
        <strain evidence="2 3">N4</strain>
    </source>
</reference>
<dbReference type="OrthoDB" id="1936187at2"/>
<name>A0A559IYB3_9BACL</name>
<organism evidence="2 3">
    <name type="scientific">Paenibacillus agilis</name>
    <dbReference type="NCBI Taxonomy" id="3020863"/>
    <lineage>
        <taxon>Bacteria</taxon>
        <taxon>Bacillati</taxon>
        <taxon>Bacillota</taxon>
        <taxon>Bacilli</taxon>
        <taxon>Bacillales</taxon>
        <taxon>Paenibacillaceae</taxon>
        <taxon>Paenibacillus</taxon>
    </lineage>
</organism>
<evidence type="ECO:0000256" key="1">
    <source>
        <dbReference type="SAM" id="Phobius"/>
    </source>
</evidence>
<feature type="transmembrane region" description="Helical" evidence="1">
    <location>
        <begin position="209"/>
        <end position="228"/>
    </location>
</feature>
<dbReference type="EMBL" id="VNJK01000001">
    <property type="protein sequence ID" value="TVX92625.1"/>
    <property type="molecule type" value="Genomic_DNA"/>
</dbReference>
<evidence type="ECO:0008006" key="4">
    <source>
        <dbReference type="Google" id="ProtNLM"/>
    </source>
</evidence>
<gene>
    <name evidence="2" type="ORF">FPZ44_05925</name>
</gene>
<protein>
    <recommendedName>
        <fullName evidence="4">ABC transporter permease</fullName>
    </recommendedName>
</protein>
<keyword evidence="1" id="KW-0472">Membrane</keyword>
<feature type="transmembrane region" description="Helical" evidence="1">
    <location>
        <begin position="120"/>
        <end position="141"/>
    </location>
</feature>
<dbReference type="Proteomes" id="UP000318102">
    <property type="component" value="Unassembled WGS sequence"/>
</dbReference>
<dbReference type="AlphaFoldDB" id="A0A559IYB3"/>
<keyword evidence="1" id="KW-1133">Transmembrane helix</keyword>
<keyword evidence="1" id="KW-0812">Transmembrane</keyword>
<sequence length="238" mass="26609">MRLSLIRYFLLSFSRTNRYVAPLIVYLLAFTLFYSQKPNPIIGSYAATAVIFLFVAGWFSYAFHESQDRVQEQLALLHTKKISTYFMSKWGALALMLACLALLTVLYPIAIGAFAGSVSFQMGLLAFLIHLEVGLIASGVAQLFQSRFVSSKGMAVSGIIIVFALSLSQSKLAEMLPDMLHVLLWLLPPVKQTIEVITQSAVLSVQEMLWFNAVTLGYIALLLIIYVIRVKRTDMHCK</sequence>
<feature type="transmembrane region" description="Helical" evidence="1">
    <location>
        <begin position="90"/>
        <end position="114"/>
    </location>
</feature>
<comment type="caution">
    <text evidence="2">The sequence shown here is derived from an EMBL/GenBank/DDBJ whole genome shotgun (WGS) entry which is preliminary data.</text>
</comment>
<evidence type="ECO:0000313" key="3">
    <source>
        <dbReference type="Proteomes" id="UP000318102"/>
    </source>
</evidence>
<dbReference type="RefSeq" id="WP_144988265.1">
    <property type="nucleotide sequence ID" value="NZ_VNJK01000001.1"/>
</dbReference>
<keyword evidence="3" id="KW-1185">Reference proteome</keyword>